<name>A0A1W1Y1X5_9LACT</name>
<reference evidence="3" key="1">
    <citation type="submission" date="2017-04" db="EMBL/GenBank/DDBJ databases">
        <authorList>
            <person name="Varghese N."/>
            <person name="Submissions S."/>
        </authorList>
    </citation>
    <scope>NUCLEOTIDE SEQUENCE [LARGE SCALE GENOMIC DNA]</scope>
    <source>
        <strain evidence="3">DSM 21500</strain>
    </source>
</reference>
<dbReference type="Proteomes" id="UP000243884">
    <property type="component" value="Unassembled WGS sequence"/>
</dbReference>
<keyword evidence="3" id="KW-1185">Reference proteome</keyword>
<feature type="transmembrane region" description="Helical" evidence="1">
    <location>
        <begin position="59"/>
        <end position="78"/>
    </location>
</feature>
<dbReference type="OrthoDB" id="2136439at2"/>
<sequence length="80" mass="9307">MTKQQRNALMILALTLIWSGIHLTRTPEEITIYQSVLSLLLPIIGIIFALNIMIPKWRWTLIGIYTIIFLIMLFITVMSF</sequence>
<organism evidence="2 3">
    <name type="scientific">Aerococcus suis</name>
    <dbReference type="NCBI Taxonomy" id="371602"/>
    <lineage>
        <taxon>Bacteria</taxon>
        <taxon>Bacillati</taxon>
        <taxon>Bacillota</taxon>
        <taxon>Bacilli</taxon>
        <taxon>Lactobacillales</taxon>
        <taxon>Aerococcaceae</taxon>
        <taxon>Aerococcus</taxon>
    </lineage>
</organism>
<gene>
    <name evidence="2" type="ORF">SAMN04487984_0080</name>
</gene>
<dbReference type="AlphaFoldDB" id="A0A1W1Y1X5"/>
<proteinExistence type="predicted"/>
<accession>A0A1W1Y1X5</accession>
<feature type="transmembrane region" description="Helical" evidence="1">
    <location>
        <begin position="33"/>
        <end position="52"/>
    </location>
</feature>
<protein>
    <recommendedName>
        <fullName evidence="4">TraX protein</fullName>
    </recommendedName>
</protein>
<keyword evidence="1" id="KW-0472">Membrane</keyword>
<dbReference type="STRING" id="371602.SAMN04487984_0080"/>
<evidence type="ECO:0008006" key="4">
    <source>
        <dbReference type="Google" id="ProtNLM"/>
    </source>
</evidence>
<dbReference type="RefSeq" id="WP_084097697.1">
    <property type="nucleotide sequence ID" value="NZ_FWXK01000001.1"/>
</dbReference>
<keyword evidence="1" id="KW-0812">Transmembrane</keyword>
<evidence type="ECO:0000313" key="3">
    <source>
        <dbReference type="Proteomes" id="UP000243884"/>
    </source>
</evidence>
<evidence type="ECO:0000313" key="2">
    <source>
        <dbReference type="EMBL" id="SMC30189.1"/>
    </source>
</evidence>
<keyword evidence="1" id="KW-1133">Transmembrane helix</keyword>
<dbReference type="EMBL" id="FWXK01000001">
    <property type="protein sequence ID" value="SMC30189.1"/>
    <property type="molecule type" value="Genomic_DNA"/>
</dbReference>
<evidence type="ECO:0000256" key="1">
    <source>
        <dbReference type="SAM" id="Phobius"/>
    </source>
</evidence>